<accession>A0A6A7WDA9</accession>
<feature type="region of interest" description="Disordered" evidence="1">
    <location>
        <begin position="1"/>
        <end position="52"/>
    </location>
</feature>
<dbReference type="OrthoDB" id="1001469at2"/>
<dbReference type="EMBL" id="VZAD01000080">
    <property type="protein sequence ID" value="MQP12422.1"/>
    <property type="molecule type" value="Genomic_DNA"/>
</dbReference>
<dbReference type="AlphaFoldDB" id="A0A6A7WDA9"/>
<proteinExistence type="predicted"/>
<comment type="caution">
    <text evidence="3">The sequence shown here is derived from an EMBL/GenBank/DDBJ whole genome shotgun (WGS) entry which is preliminary data.</text>
</comment>
<evidence type="ECO:0000313" key="3">
    <source>
        <dbReference type="EMBL" id="MQP12422.1"/>
    </source>
</evidence>
<protein>
    <submittedName>
        <fullName evidence="3">DUF4923 family protein</fullName>
    </submittedName>
</protein>
<keyword evidence="4" id="KW-1185">Reference proteome</keyword>
<dbReference type="Pfam" id="PF16270">
    <property type="entry name" value="DUF4923"/>
    <property type="match status" value="1"/>
</dbReference>
<feature type="domain" description="DUF4923" evidence="2">
    <location>
        <begin position="90"/>
        <end position="257"/>
    </location>
</feature>
<sequence length="257" mass="27094">MSSLPAKKSTKKKKATTKKKSTTTAKKTSSKSSTSTATTASTATTDSSKTHSADTVKSSAVGVLAELLGYAGGNSSNSTGSTTSKVRSIVGSILDNVIGSTTFKKADLCAHTWKYKSPGCAFTSENLLAKAGGEIAAKKVEEKLSTYYQKAGFSSSNTYFKFNEDGTFNAKIDGKSWSGTYTFDEKTHAIDLKGRLLLSLNGFATKNSSGISILFESKKLLTIIQTLTALSGNTTLGTIGEISKNYDGIRVGFDLSK</sequence>
<feature type="compositionally biased region" description="Low complexity" evidence="1">
    <location>
        <begin position="22"/>
        <end position="47"/>
    </location>
</feature>
<organism evidence="3 4">
    <name type="scientific">Segatella copri</name>
    <dbReference type="NCBI Taxonomy" id="165179"/>
    <lineage>
        <taxon>Bacteria</taxon>
        <taxon>Pseudomonadati</taxon>
        <taxon>Bacteroidota</taxon>
        <taxon>Bacteroidia</taxon>
        <taxon>Bacteroidales</taxon>
        <taxon>Prevotellaceae</taxon>
        <taxon>Segatella</taxon>
    </lineage>
</organism>
<dbReference type="InterPro" id="IPR032575">
    <property type="entry name" value="DUF4923"/>
</dbReference>
<dbReference type="Proteomes" id="UP000384372">
    <property type="component" value="Unassembled WGS sequence"/>
</dbReference>
<gene>
    <name evidence="3" type="ORF">F7D20_10755</name>
</gene>
<reference evidence="3 4" key="1">
    <citation type="submission" date="2019-09" db="EMBL/GenBank/DDBJ databases">
        <title>Distinct polysaccharide growth profiles of human intestinal Prevotella copri isolates.</title>
        <authorList>
            <person name="Fehlner-Peach H."/>
            <person name="Magnabosco C."/>
            <person name="Raghavan V."/>
            <person name="Scher J.U."/>
            <person name="Tett A."/>
            <person name="Cox L.M."/>
            <person name="Gottsegen C."/>
            <person name="Watters A."/>
            <person name="Wiltshire- Gordon J.D."/>
            <person name="Segata N."/>
            <person name="Bonneau R."/>
            <person name="Littman D.R."/>
        </authorList>
    </citation>
    <scope>NUCLEOTIDE SEQUENCE [LARGE SCALE GENOMIC DNA]</scope>
    <source>
        <strain evidence="4">iAQ1173</strain>
    </source>
</reference>
<evidence type="ECO:0000313" key="4">
    <source>
        <dbReference type="Proteomes" id="UP000384372"/>
    </source>
</evidence>
<evidence type="ECO:0000259" key="2">
    <source>
        <dbReference type="Pfam" id="PF16270"/>
    </source>
</evidence>
<name>A0A6A7WDA9_9BACT</name>
<feature type="compositionally biased region" description="Basic residues" evidence="1">
    <location>
        <begin position="8"/>
        <end position="21"/>
    </location>
</feature>
<evidence type="ECO:0000256" key="1">
    <source>
        <dbReference type="SAM" id="MobiDB-lite"/>
    </source>
</evidence>